<proteinExistence type="predicted"/>
<dbReference type="AlphaFoldDB" id="A0A3N4JB67"/>
<keyword evidence="2" id="KW-1185">Reference proteome</keyword>
<accession>A0A3N4JB67</accession>
<gene>
    <name evidence="1" type="ORF">L873DRAFT_1815512</name>
</gene>
<evidence type="ECO:0000313" key="1">
    <source>
        <dbReference type="EMBL" id="RPA93670.1"/>
    </source>
</evidence>
<protein>
    <submittedName>
        <fullName evidence="1">Uncharacterized protein</fullName>
    </submittedName>
</protein>
<name>A0A3N4JB67_9PEZI</name>
<feature type="non-terminal residue" evidence="1">
    <location>
        <position position="1"/>
    </location>
</feature>
<dbReference type="EMBL" id="ML120448">
    <property type="protein sequence ID" value="RPA93670.1"/>
    <property type="molecule type" value="Genomic_DNA"/>
</dbReference>
<organism evidence="1 2">
    <name type="scientific">Choiromyces venosus 120613-1</name>
    <dbReference type="NCBI Taxonomy" id="1336337"/>
    <lineage>
        <taxon>Eukaryota</taxon>
        <taxon>Fungi</taxon>
        <taxon>Dikarya</taxon>
        <taxon>Ascomycota</taxon>
        <taxon>Pezizomycotina</taxon>
        <taxon>Pezizomycetes</taxon>
        <taxon>Pezizales</taxon>
        <taxon>Tuberaceae</taxon>
        <taxon>Choiromyces</taxon>
    </lineage>
</organism>
<dbReference type="Proteomes" id="UP000276215">
    <property type="component" value="Unassembled WGS sequence"/>
</dbReference>
<sequence>PLLIPRLWLAATTPGCSLARNLGHSKECPSAQHDLTAQHDLWLNTTFCGLTLRLNIPLWLDMT</sequence>
<evidence type="ECO:0000313" key="2">
    <source>
        <dbReference type="Proteomes" id="UP000276215"/>
    </source>
</evidence>
<reference evidence="1 2" key="1">
    <citation type="journal article" date="2018" name="Nat. Ecol. Evol.">
        <title>Pezizomycetes genomes reveal the molecular basis of ectomycorrhizal truffle lifestyle.</title>
        <authorList>
            <person name="Murat C."/>
            <person name="Payen T."/>
            <person name="Noel B."/>
            <person name="Kuo A."/>
            <person name="Morin E."/>
            <person name="Chen J."/>
            <person name="Kohler A."/>
            <person name="Krizsan K."/>
            <person name="Balestrini R."/>
            <person name="Da Silva C."/>
            <person name="Montanini B."/>
            <person name="Hainaut M."/>
            <person name="Levati E."/>
            <person name="Barry K.W."/>
            <person name="Belfiori B."/>
            <person name="Cichocki N."/>
            <person name="Clum A."/>
            <person name="Dockter R.B."/>
            <person name="Fauchery L."/>
            <person name="Guy J."/>
            <person name="Iotti M."/>
            <person name="Le Tacon F."/>
            <person name="Lindquist E.A."/>
            <person name="Lipzen A."/>
            <person name="Malagnac F."/>
            <person name="Mello A."/>
            <person name="Molinier V."/>
            <person name="Miyauchi S."/>
            <person name="Poulain J."/>
            <person name="Riccioni C."/>
            <person name="Rubini A."/>
            <person name="Sitrit Y."/>
            <person name="Splivallo R."/>
            <person name="Traeger S."/>
            <person name="Wang M."/>
            <person name="Zifcakova L."/>
            <person name="Wipf D."/>
            <person name="Zambonelli A."/>
            <person name="Paolocci F."/>
            <person name="Nowrousian M."/>
            <person name="Ottonello S."/>
            <person name="Baldrian P."/>
            <person name="Spatafora J.W."/>
            <person name="Henrissat B."/>
            <person name="Nagy L.G."/>
            <person name="Aury J.M."/>
            <person name="Wincker P."/>
            <person name="Grigoriev I.V."/>
            <person name="Bonfante P."/>
            <person name="Martin F.M."/>
        </authorList>
    </citation>
    <scope>NUCLEOTIDE SEQUENCE [LARGE SCALE GENOMIC DNA]</scope>
    <source>
        <strain evidence="1 2">120613-1</strain>
    </source>
</reference>